<evidence type="ECO:0000313" key="2">
    <source>
        <dbReference type="Proteomes" id="UP000321331"/>
    </source>
</evidence>
<dbReference type="AlphaFoldDB" id="A0A5C6T895"/>
<name>A0A5C6T895_FUSOC</name>
<sequence length="108" mass="12920">MLTITGFFQLIKFLPNPNKMGSLLPWLTRSIRDASPVSHELTFKKKFNWDLEERMFIAELRDTFWKHVFFLEFRVWDSVCRWPGCSLIPNDERFSQYCIAVRPGDVFI</sequence>
<gene>
    <name evidence="1" type="ORF">FocTR4_00003718</name>
</gene>
<dbReference type="Proteomes" id="UP000321331">
    <property type="component" value="Unassembled WGS sequence"/>
</dbReference>
<dbReference type="EMBL" id="VMNF01000005">
    <property type="protein sequence ID" value="TXC06966.1"/>
    <property type="molecule type" value="Genomic_DNA"/>
</dbReference>
<proteinExistence type="predicted"/>
<reference evidence="1 2" key="1">
    <citation type="submission" date="2019-07" db="EMBL/GenBank/DDBJ databases">
        <title>The First High-Quality Draft Genome Sequence of the Causal Agent of the Current Panama Disease Epidemic.</title>
        <authorList>
            <person name="Warmington R.J."/>
            <person name="Kay W."/>
            <person name="Jeffries A."/>
            <person name="Bebber D."/>
            <person name="Moore K."/>
            <person name="Studholme D.J."/>
        </authorList>
    </citation>
    <scope>NUCLEOTIDE SEQUENCE [LARGE SCALE GENOMIC DNA]</scope>
    <source>
        <strain evidence="1 2">TR4</strain>
    </source>
</reference>
<evidence type="ECO:0000313" key="1">
    <source>
        <dbReference type="EMBL" id="TXC06966.1"/>
    </source>
</evidence>
<comment type="caution">
    <text evidence="1">The sequence shown here is derived from an EMBL/GenBank/DDBJ whole genome shotgun (WGS) entry which is preliminary data.</text>
</comment>
<protein>
    <submittedName>
        <fullName evidence="1">Uncharacterized protein</fullName>
    </submittedName>
</protein>
<organism evidence="1 2">
    <name type="scientific">Fusarium oxysporum f. sp. cubense</name>
    <dbReference type="NCBI Taxonomy" id="61366"/>
    <lineage>
        <taxon>Eukaryota</taxon>
        <taxon>Fungi</taxon>
        <taxon>Dikarya</taxon>
        <taxon>Ascomycota</taxon>
        <taxon>Pezizomycotina</taxon>
        <taxon>Sordariomycetes</taxon>
        <taxon>Hypocreomycetidae</taxon>
        <taxon>Hypocreales</taxon>
        <taxon>Nectriaceae</taxon>
        <taxon>Fusarium</taxon>
        <taxon>Fusarium oxysporum species complex</taxon>
    </lineage>
</organism>
<accession>A0A5C6T895</accession>